<dbReference type="SUPFAM" id="SSF52540">
    <property type="entry name" value="P-loop containing nucleoside triphosphate hydrolases"/>
    <property type="match status" value="1"/>
</dbReference>
<accession>A0A1B2DVF3</accession>
<dbReference type="PANTHER" id="PTHR30050">
    <property type="entry name" value="CHROMOSOMAL REPLICATION INITIATOR PROTEIN DNAA"/>
    <property type="match status" value="1"/>
</dbReference>
<dbReference type="CDD" id="cd00009">
    <property type="entry name" value="AAA"/>
    <property type="match status" value="1"/>
</dbReference>
<protein>
    <recommendedName>
        <fullName evidence="1">IstB-like ATP-binding domain-containing protein</fullName>
    </recommendedName>
</protein>
<dbReference type="KEGG" id="pib:BBD41_03290"/>
<dbReference type="InterPro" id="IPR027417">
    <property type="entry name" value="P-loop_NTPase"/>
</dbReference>
<dbReference type="AlphaFoldDB" id="A0A1B2DVF3"/>
<dbReference type="GO" id="GO:0006260">
    <property type="term" value="P:DNA replication"/>
    <property type="evidence" value="ECO:0007669"/>
    <property type="project" value="TreeGrafter"/>
</dbReference>
<evidence type="ECO:0000313" key="2">
    <source>
        <dbReference type="EMBL" id="ANY71684.1"/>
    </source>
</evidence>
<dbReference type="PANTHER" id="PTHR30050:SF4">
    <property type="entry name" value="ATP-BINDING PROTEIN RV3427C IN INSERTION SEQUENCE-RELATED"/>
    <property type="match status" value="1"/>
</dbReference>
<proteinExistence type="predicted"/>
<dbReference type="InterPro" id="IPR002611">
    <property type="entry name" value="IstB_ATP-bd"/>
</dbReference>
<dbReference type="Gene3D" id="3.40.50.300">
    <property type="entry name" value="P-loop containing nucleotide triphosphate hydrolases"/>
    <property type="match status" value="1"/>
</dbReference>
<dbReference type="RefSeq" id="WP_157929267.1">
    <property type="nucleotide sequence ID" value="NZ_CP016809.1"/>
</dbReference>
<gene>
    <name evidence="2" type="ORF">BBD41_03290</name>
</gene>
<dbReference type="GO" id="GO:0005524">
    <property type="term" value="F:ATP binding"/>
    <property type="evidence" value="ECO:0007669"/>
    <property type="project" value="InterPro"/>
</dbReference>
<sequence>MFADDQYEGTYCCLGCRQEITRTFFPFKKQWGLNKACPCVIAEKEREEKENERRYRRGQMERVFARSIMNDKLKQASFDSFERRTGTETALSAALEFVKGYDTRETGLLLYGPPGNGKSHLAAAIHHELTRQGYVCLFLDVPQLIEMAKGTMKNNSKISITDIVSGAVSCDLLTLDELGAGSLTEFEYKDLLFPIINGRQGKITNFTSNLDLDRLEDWLLYDKYGNIVDEQGRLFDRILGCTDIYENTATSKRREDALRRMNGG</sequence>
<dbReference type="EMBL" id="CP016809">
    <property type="protein sequence ID" value="ANY71684.1"/>
    <property type="molecule type" value="Genomic_DNA"/>
</dbReference>
<reference evidence="2" key="1">
    <citation type="submission" date="2016-08" db="EMBL/GenBank/DDBJ databases">
        <title>Complete Genome Seqeunce of Paenibacillus sp. nov. IHBB 9852 from high altitute lake of Indian trans-Himalayas.</title>
        <authorList>
            <person name="Kiran S."/>
            <person name="Swarnkar M.K."/>
            <person name="Rana A."/>
            <person name="Tewari R."/>
            <person name="Gulati A."/>
        </authorList>
    </citation>
    <scope>NUCLEOTIDE SEQUENCE [LARGE SCALE GENOMIC DNA]</scope>
    <source>
        <strain evidence="2">IHBB 9852</strain>
    </source>
</reference>
<evidence type="ECO:0000259" key="1">
    <source>
        <dbReference type="Pfam" id="PF01695"/>
    </source>
</evidence>
<name>A0A1B2DVF3_9BACL</name>
<organism evidence="2">
    <name type="scientific">Paenibacillus ihbetae</name>
    <dbReference type="NCBI Taxonomy" id="1870820"/>
    <lineage>
        <taxon>Bacteria</taxon>
        <taxon>Bacillati</taxon>
        <taxon>Bacillota</taxon>
        <taxon>Bacilli</taxon>
        <taxon>Bacillales</taxon>
        <taxon>Paenibacillaceae</taxon>
        <taxon>Paenibacillus</taxon>
    </lineage>
</organism>
<feature type="domain" description="IstB-like ATP-binding" evidence="1">
    <location>
        <begin position="51"/>
        <end position="251"/>
    </location>
</feature>
<dbReference type="Pfam" id="PF01695">
    <property type="entry name" value="IstB_IS21"/>
    <property type="match status" value="1"/>
</dbReference>